<dbReference type="Pfam" id="PF02854">
    <property type="entry name" value="MIF4G"/>
    <property type="match status" value="1"/>
</dbReference>
<evidence type="ECO:0000256" key="1">
    <source>
        <dbReference type="PROSITE-ProRule" id="PRU00117"/>
    </source>
</evidence>
<keyword evidence="1" id="KW-0694">RNA-binding</keyword>
<feature type="domain" description="MIF4G" evidence="3">
    <location>
        <begin position="300"/>
        <end position="528"/>
    </location>
</feature>
<dbReference type="CDD" id="cd00105">
    <property type="entry name" value="KH-I"/>
    <property type="match status" value="1"/>
</dbReference>
<dbReference type="Proteomes" id="UP000789390">
    <property type="component" value="Unassembled WGS sequence"/>
</dbReference>
<name>A0A8J2RVL7_9CRUS</name>
<dbReference type="InterPro" id="IPR016024">
    <property type="entry name" value="ARM-type_fold"/>
</dbReference>
<evidence type="ECO:0000256" key="2">
    <source>
        <dbReference type="SAM" id="MobiDB-lite"/>
    </source>
</evidence>
<dbReference type="OrthoDB" id="6379360at2759"/>
<dbReference type="GO" id="GO:0010468">
    <property type="term" value="P:regulation of gene expression"/>
    <property type="evidence" value="ECO:0007669"/>
    <property type="project" value="UniProtKB-ARBA"/>
</dbReference>
<gene>
    <name evidence="4" type="ORF">DGAL_LOCUS13834</name>
</gene>
<feature type="compositionally biased region" description="Polar residues" evidence="2">
    <location>
        <begin position="63"/>
        <end position="77"/>
    </location>
</feature>
<dbReference type="Gene3D" id="3.30.1370.10">
    <property type="entry name" value="K Homology domain, type 1"/>
    <property type="match status" value="1"/>
</dbReference>
<dbReference type="SUPFAM" id="SSF54791">
    <property type="entry name" value="Eukaryotic type KH-domain (KH-domain type I)"/>
    <property type="match status" value="1"/>
</dbReference>
<dbReference type="InterPro" id="IPR004088">
    <property type="entry name" value="KH_dom_type_1"/>
</dbReference>
<dbReference type="AlphaFoldDB" id="A0A8J2RVL7"/>
<evidence type="ECO:0000313" key="4">
    <source>
        <dbReference type="EMBL" id="CAH0110271.1"/>
    </source>
</evidence>
<proteinExistence type="predicted"/>
<organism evidence="4 5">
    <name type="scientific">Daphnia galeata</name>
    <dbReference type="NCBI Taxonomy" id="27404"/>
    <lineage>
        <taxon>Eukaryota</taxon>
        <taxon>Metazoa</taxon>
        <taxon>Ecdysozoa</taxon>
        <taxon>Arthropoda</taxon>
        <taxon>Crustacea</taxon>
        <taxon>Branchiopoda</taxon>
        <taxon>Diplostraca</taxon>
        <taxon>Cladocera</taxon>
        <taxon>Anomopoda</taxon>
        <taxon>Daphniidae</taxon>
        <taxon>Daphnia</taxon>
    </lineage>
</organism>
<accession>A0A8J2RVL7</accession>
<dbReference type="InterPro" id="IPR036612">
    <property type="entry name" value="KH_dom_type_1_sf"/>
</dbReference>
<dbReference type="PANTHER" id="PTHR23253:SF78">
    <property type="entry name" value="EUKARYOTIC TRANSLATION INITIATION FACTOR 4G1, ISOFORM B-RELATED"/>
    <property type="match status" value="1"/>
</dbReference>
<dbReference type="GO" id="GO:0003743">
    <property type="term" value="F:translation initiation factor activity"/>
    <property type="evidence" value="ECO:0007669"/>
    <property type="project" value="TreeGrafter"/>
</dbReference>
<comment type="caution">
    <text evidence="4">The sequence shown here is derived from an EMBL/GenBank/DDBJ whole genome shotgun (WGS) entry which is preliminary data.</text>
</comment>
<dbReference type="GO" id="GO:0016281">
    <property type="term" value="C:eukaryotic translation initiation factor 4F complex"/>
    <property type="evidence" value="ECO:0007669"/>
    <property type="project" value="TreeGrafter"/>
</dbReference>
<evidence type="ECO:0000313" key="5">
    <source>
        <dbReference type="Proteomes" id="UP000789390"/>
    </source>
</evidence>
<dbReference type="Pfam" id="PF00013">
    <property type="entry name" value="KH_1"/>
    <property type="match status" value="1"/>
</dbReference>
<evidence type="ECO:0000259" key="3">
    <source>
        <dbReference type="SMART" id="SM00543"/>
    </source>
</evidence>
<dbReference type="PANTHER" id="PTHR23253">
    <property type="entry name" value="EUKARYOTIC TRANSLATION INITIATION FACTOR 4 GAMMA"/>
    <property type="match status" value="1"/>
</dbReference>
<reference evidence="4" key="1">
    <citation type="submission" date="2021-11" db="EMBL/GenBank/DDBJ databases">
        <authorList>
            <person name="Schell T."/>
        </authorList>
    </citation>
    <scope>NUCLEOTIDE SEQUENCE</scope>
    <source>
        <strain evidence="4">M5</strain>
    </source>
</reference>
<keyword evidence="5" id="KW-1185">Reference proteome</keyword>
<protein>
    <recommendedName>
        <fullName evidence="3">MIF4G domain-containing protein</fullName>
    </recommendedName>
</protein>
<dbReference type="SMART" id="SM00543">
    <property type="entry name" value="MIF4G"/>
    <property type="match status" value="1"/>
</dbReference>
<sequence length="755" mass="86592">MNFSSFFALLFPQWVYRFFNSVKSISQSDESDSHLLPESHSGSQMSYETNTDNKPQEPIGQLPETQSGSQMSYETDTTDTSVGHQYQQMPIDAVLEEKKDLQERLRVMTMSRDALLVKNRQMKCQANSRISTWRQLECKIISLEDDIMALRESVNERQHQAIISDKELHSLKLAHSDQEELINNLKQTILDLQTGEHPKKESCSLSRTYNREFLFSLNNIPVEITREVAVATKGVSDAKRNASPCPSIQSIGAQVTEAPRREFKLAPIDKERHANDSNVWRPSFVRESTPGQMTNTVTVLKTVRGLLNKWTPANHDKLFSQIQALDINNEERLAGVITQFFEKALSEPCFAPIYARMCQALSQKAVYSSTDPQKSVSFRTLLLAHCKNEFDKDSAELVGLEDKRIQIRSAETEESKKQLTNELQDLLDRNRRKVLGNITFIGELFRVGTISDIVIHQCIRRLLKAPDDEQMENLCLLMKTVGKEFDTIINSEAMNSYFRTLEWITVEKKSCNRIRFMVMDLSELRSRRWTTRQESRLEDQNISWGKTQKVTANNITEETTPQQLPVPVTVIENNMEASVLDPIPAQERTKMEPRQVTPTSLKENTVKDKNHRFTVVASPIRVVEIKNQIVLRNVESSNYGRIIGREGSNLQRLFEEYGTVVTSKNKKDGNYDFTFSGSTIEGRRQSVDDVIESLSVMIEFDYSTIHSLKRTQIRKIAFFNLVQINIPKLSEEKVTMCGKLNNCEKVFYQLVNLRS</sequence>
<feature type="compositionally biased region" description="Polar residues" evidence="2">
    <location>
        <begin position="40"/>
        <end position="53"/>
    </location>
</feature>
<dbReference type="SUPFAM" id="SSF48371">
    <property type="entry name" value="ARM repeat"/>
    <property type="match status" value="1"/>
</dbReference>
<dbReference type="GO" id="GO:0003729">
    <property type="term" value="F:mRNA binding"/>
    <property type="evidence" value="ECO:0007669"/>
    <property type="project" value="TreeGrafter"/>
</dbReference>
<dbReference type="EMBL" id="CAKKLH010000302">
    <property type="protein sequence ID" value="CAH0110271.1"/>
    <property type="molecule type" value="Genomic_DNA"/>
</dbReference>
<dbReference type="Gene3D" id="1.25.40.180">
    <property type="match status" value="1"/>
</dbReference>
<dbReference type="PROSITE" id="PS50084">
    <property type="entry name" value="KH_TYPE_1"/>
    <property type="match status" value="1"/>
</dbReference>
<feature type="region of interest" description="Disordered" evidence="2">
    <location>
        <begin position="29"/>
        <end position="77"/>
    </location>
</feature>
<dbReference type="InterPro" id="IPR003890">
    <property type="entry name" value="MIF4G-like_typ-3"/>
</dbReference>